<evidence type="ECO:0000256" key="1">
    <source>
        <dbReference type="SAM" id="MobiDB-lite"/>
    </source>
</evidence>
<evidence type="ECO:0000313" key="5">
    <source>
        <dbReference type="Proteomes" id="UP000829196"/>
    </source>
</evidence>
<protein>
    <recommendedName>
        <fullName evidence="6">Retrovirus-related Pol polyprotein from transposon TNT 1-94</fullName>
    </recommendedName>
</protein>
<feature type="compositionally biased region" description="Polar residues" evidence="1">
    <location>
        <begin position="132"/>
        <end position="145"/>
    </location>
</feature>
<feature type="domain" description="Reverse transcriptase Ty1/copia-type" evidence="2">
    <location>
        <begin position="209"/>
        <end position="448"/>
    </location>
</feature>
<feature type="compositionally biased region" description="Low complexity" evidence="1">
    <location>
        <begin position="104"/>
        <end position="131"/>
    </location>
</feature>
<dbReference type="OrthoDB" id="1737296at2759"/>
<evidence type="ECO:0000259" key="3">
    <source>
        <dbReference type="Pfam" id="PF25597"/>
    </source>
</evidence>
<gene>
    <name evidence="4" type="ORF">KFK09_018472</name>
</gene>
<dbReference type="InterPro" id="IPR057670">
    <property type="entry name" value="SH3_retrovirus"/>
</dbReference>
<dbReference type="PANTHER" id="PTHR11439">
    <property type="entry name" value="GAG-POL-RELATED RETROTRANSPOSON"/>
    <property type="match status" value="1"/>
</dbReference>
<proteinExistence type="predicted"/>
<name>A0A8T3AX29_DENNO</name>
<dbReference type="Pfam" id="PF07727">
    <property type="entry name" value="RVT_2"/>
    <property type="match status" value="1"/>
</dbReference>
<keyword evidence="5" id="KW-1185">Reference proteome</keyword>
<feature type="region of interest" description="Disordered" evidence="1">
    <location>
        <begin position="104"/>
        <end position="155"/>
    </location>
</feature>
<feature type="domain" description="Retroviral polymerase SH3-like" evidence="3">
    <location>
        <begin position="17"/>
        <end position="77"/>
    </location>
</feature>
<dbReference type="SUPFAM" id="SSF56672">
    <property type="entry name" value="DNA/RNA polymerases"/>
    <property type="match status" value="1"/>
</dbReference>
<sequence length="595" mass="67006">MHNRTPDYSHLCTFGYACFPLIPSSQQHKLQPTSDCCVFLGYSDIYKGYKCLNINTNKLIMSRHVKFDETNFPFSANQKTSPIQVSHTCPRLLIPSSAQYTSQKTTTTTAAPALSQVEPTTSETQNQSSETVIPTNTSNHTSPQHTFRHPMVTRTRTGSLRPISRLNLLHHQPTSDPPTDPTSYQEASKYQIWRSAMAAEFLALQKQGTWSLVPLPSNCSALGCRWTYRTKTHADGSIAQYKARLVAKGNHQEFGLDYSETFSPVAKLPTIRVLLVVAIHHNWPVQQLDVANAFLHDKLTETVYMRQPKGFEDSTNPDHVCLLHKAIYGLRQATRQWYNTFTSTLVSMGFVHSSADPSFLILHQQNIHIYLLIYVDDILITGNDNKAIHNTLTILGNKFAMKNLGEAHNFLGIKIDRYAQHFFLSQQNYALSIIKSANLSKCNKLSNPSCTKLPVDIQPDEHLSDPTTYRQITGSLQYLTLTRPDIAYSVNQLSQHMHQLEPQHVYLLKRLLRYLQGTSDFGIPISKSKLCLTSFSNADWAGDPVSRKSTSGYCSFLGDSLISWTVKKQSTVARSSTEAEYRALAALTADVIWLR</sequence>
<accession>A0A8T3AX29</accession>
<evidence type="ECO:0000259" key="2">
    <source>
        <dbReference type="Pfam" id="PF07727"/>
    </source>
</evidence>
<reference evidence="4" key="1">
    <citation type="journal article" date="2022" name="Front. Genet.">
        <title>Chromosome-Scale Assembly of the Dendrobium nobile Genome Provides Insights Into the Molecular Mechanism of the Biosynthesis of the Medicinal Active Ingredient of Dendrobium.</title>
        <authorList>
            <person name="Xu Q."/>
            <person name="Niu S.-C."/>
            <person name="Li K.-L."/>
            <person name="Zheng P.-J."/>
            <person name="Zhang X.-J."/>
            <person name="Jia Y."/>
            <person name="Liu Y."/>
            <person name="Niu Y.-X."/>
            <person name="Yu L.-H."/>
            <person name="Chen D.-F."/>
            <person name="Zhang G.-Q."/>
        </authorList>
    </citation>
    <scope>NUCLEOTIDE SEQUENCE</scope>
    <source>
        <tissue evidence="4">Leaf</tissue>
    </source>
</reference>
<dbReference type="InterPro" id="IPR013103">
    <property type="entry name" value="RVT_2"/>
</dbReference>
<dbReference type="PANTHER" id="PTHR11439:SF463">
    <property type="entry name" value="REVERSE TRANSCRIPTASE TY1_COPIA-TYPE DOMAIN-CONTAINING PROTEIN"/>
    <property type="match status" value="1"/>
</dbReference>
<dbReference type="CDD" id="cd09272">
    <property type="entry name" value="RNase_HI_RT_Ty1"/>
    <property type="match status" value="1"/>
</dbReference>
<dbReference type="Pfam" id="PF25597">
    <property type="entry name" value="SH3_retrovirus"/>
    <property type="match status" value="1"/>
</dbReference>
<dbReference type="EMBL" id="JAGYWB010000013">
    <property type="protein sequence ID" value="KAI0500262.1"/>
    <property type="molecule type" value="Genomic_DNA"/>
</dbReference>
<dbReference type="Proteomes" id="UP000829196">
    <property type="component" value="Unassembled WGS sequence"/>
</dbReference>
<evidence type="ECO:0000313" key="4">
    <source>
        <dbReference type="EMBL" id="KAI0500262.1"/>
    </source>
</evidence>
<dbReference type="AlphaFoldDB" id="A0A8T3AX29"/>
<dbReference type="PROSITE" id="PS51257">
    <property type="entry name" value="PROKAR_LIPOPROTEIN"/>
    <property type="match status" value="1"/>
</dbReference>
<evidence type="ECO:0008006" key="6">
    <source>
        <dbReference type="Google" id="ProtNLM"/>
    </source>
</evidence>
<organism evidence="4 5">
    <name type="scientific">Dendrobium nobile</name>
    <name type="common">Orchid</name>
    <dbReference type="NCBI Taxonomy" id="94219"/>
    <lineage>
        <taxon>Eukaryota</taxon>
        <taxon>Viridiplantae</taxon>
        <taxon>Streptophyta</taxon>
        <taxon>Embryophyta</taxon>
        <taxon>Tracheophyta</taxon>
        <taxon>Spermatophyta</taxon>
        <taxon>Magnoliopsida</taxon>
        <taxon>Liliopsida</taxon>
        <taxon>Asparagales</taxon>
        <taxon>Orchidaceae</taxon>
        <taxon>Epidendroideae</taxon>
        <taxon>Malaxideae</taxon>
        <taxon>Dendrobiinae</taxon>
        <taxon>Dendrobium</taxon>
    </lineage>
</organism>
<comment type="caution">
    <text evidence="4">The sequence shown here is derived from an EMBL/GenBank/DDBJ whole genome shotgun (WGS) entry which is preliminary data.</text>
</comment>
<dbReference type="InterPro" id="IPR043502">
    <property type="entry name" value="DNA/RNA_pol_sf"/>
</dbReference>